<evidence type="ECO:0000313" key="2">
    <source>
        <dbReference type="Proteomes" id="UP001224997"/>
    </source>
</evidence>
<evidence type="ECO:0000313" key="1">
    <source>
        <dbReference type="EMBL" id="MDP5306603.1"/>
    </source>
</evidence>
<proteinExistence type="predicted"/>
<gene>
    <name evidence="1" type="ORF">Q5Y72_05815</name>
</gene>
<name>A0ABT9J9W1_9RHOB</name>
<comment type="caution">
    <text evidence="1">The sequence shown here is derived from an EMBL/GenBank/DDBJ whole genome shotgun (WGS) entry which is preliminary data.</text>
</comment>
<dbReference type="RefSeq" id="WP_305962456.1">
    <property type="nucleotide sequence ID" value="NZ_JAVAMQ010000004.1"/>
</dbReference>
<accession>A0ABT9J9W1</accession>
<protein>
    <submittedName>
        <fullName evidence="1">Uncharacterized protein</fullName>
    </submittedName>
</protein>
<dbReference type="Proteomes" id="UP001224997">
    <property type="component" value="Unassembled WGS sequence"/>
</dbReference>
<organism evidence="1 2">
    <name type="scientific">Paracoccus spongiarum</name>
    <dbReference type="NCBI Taxonomy" id="3064387"/>
    <lineage>
        <taxon>Bacteria</taxon>
        <taxon>Pseudomonadati</taxon>
        <taxon>Pseudomonadota</taxon>
        <taxon>Alphaproteobacteria</taxon>
        <taxon>Rhodobacterales</taxon>
        <taxon>Paracoccaceae</taxon>
        <taxon>Paracoccus</taxon>
    </lineage>
</organism>
<dbReference type="EMBL" id="JAVAMQ010000004">
    <property type="protein sequence ID" value="MDP5306603.1"/>
    <property type="molecule type" value="Genomic_DNA"/>
</dbReference>
<reference evidence="1 2" key="1">
    <citation type="submission" date="2023-08" db="EMBL/GenBank/DDBJ databases">
        <authorList>
            <person name="Park J.-S."/>
        </authorList>
    </citation>
    <scope>NUCLEOTIDE SEQUENCE [LARGE SCALE GENOMIC DNA]</scope>
    <source>
        <strain evidence="1 2">2205BS29-5</strain>
    </source>
</reference>
<sequence>MRLWDALMIGAIAGGALLLATTKDSFGGDRLVVPLPDVSALGRTEAESLIRQLAEVNVITSHCPDWPISDGEWTLLTGTGDLLAQRLGLDPGAYERDYFGPAFGLLDDPAACGRIGPRARPLIDRLTGMGGGTRPLRD</sequence>
<keyword evidence="2" id="KW-1185">Reference proteome</keyword>